<gene>
    <name evidence="1" type="ORF">P691DRAFT_784384</name>
</gene>
<reference evidence="1" key="1">
    <citation type="submission" date="2020-11" db="EMBL/GenBank/DDBJ databases">
        <authorList>
            <consortium name="DOE Joint Genome Institute"/>
            <person name="Ahrendt S."/>
            <person name="Riley R."/>
            <person name="Andreopoulos W."/>
            <person name="Labutti K."/>
            <person name="Pangilinan J."/>
            <person name="Ruiz-Duenas F.J."/>
            <person name="Barrasa J.M."/>
            <person name="Sanchez-Garcia M."/>
            <person name="Camarero S."/>
            <person name="Miyauchi S."/>
            <person name="Serrano A."/>
            <person name="Linde D."/>
            <person name="Babiker R."/>
            <person name="Drula E."/>
            <person name="Ayuso-Fernandez I."/>
            <person name="Pacheco R."/>
            <person name="Padilla G."/>
            <person name="Ferreira P."/>
            <person name="Barriuso J."/>
            <person name="Kellner H."/>
            <person name="Castanera R."/>
            <person name="Alfaro M."/>
            <person name="Ramirez L."/>
            <person name="Pisabarro A.G."/>
            <person name="Kuo A."/>
            <person name="Tritt A."/>
            <person name="Lipzen A."/>
            <person name="He G."/>
            <person name="Yan M."/>
            <person name="Ng V."/>
            <person name="Cullen D."/>
            <person name="Martin F."/>
            <person name="Rosso M.-N."/>
            <person name="Henrissat B."/>
            <person name="Hibbett D."/>
            <person name="Martinez A.T."/>
            <person name="Grigoriev I.V."/>
        </authorList>
    </citation>
    <scope>NUCLEOTIDE SEQUENCE</scope>
    <source>
        <strain evidence="1">MF-IS2</strain>
    </source>
</reference>
<proteinExistence type="predicted"/>
<sequence>MYTNCKGIGSPGGLGGRGTLKVSYVARQLSGKNNKEWGDGEGFHVMNRTTAWWDFDPMEQRFVALSLQMDRAMNFVLFIFLKRPHCTSERIRQIVTQAAFQSELVSRILVKKLTKARLDDIRESSGFAHASWADMFVVVPRKSEKWELPVDMLSTAHDIEEWVSISDCKMLGGFQQLCLKWMLEPPVAMHYKSWGSNLTAFGTAAVETDISLCDSSCPPVRVLGKPPPKGP</sequence>
<comment type="caution">
    <text evidence="1">The sequence shown here is derived from an EMBL/GenBank/DDBJ whole genome shotgun (WGS) entry which is preliminary data.</text>
</comment>
<dbReference type="EMBL" id="MU151265">
    <property type="protein sequence ID" value="KAF9446050.1"/>
    <property type="molecule type" value="Genomic_DNA"/>
</dbReference>
<keyword evidence="2" id="KW-1185">Reference proteome</keyword>
<name>A0A9P6C1V8_9AGAR</name>
<evidence type="ECO:0000313" key="1">
    <source>
        <dbReference type="EMBL" id="KAF9446050.1"/>
    </source>
</evidence>
<dbReference type="AlphaFoldDB" id="A0A9P6C1V8"/>
<accession>A0A9P6C1V8</accession>
<protein>
    <submittedName>
        <fullName evidence="1">Uncharacterized protein</fullName>
    </submittedName>
</protein>
<organism evidence="1 2">
    <name type="scientific">Macrolepiota fuliginosa MF-IS2</name>
    <dbReference type="NCBI Taxonomy" id="1400762"/>
    <lineage>
        <taxon>Eukaryota</taxon>
        <taxon>Fungi</taxon>
        <taxon>Dikarya</taxon>
        <taxon>Basidiomycota</taxon>
        <taxon>Agaricomycotina</taxon>
        <taxon>Agaricomycetes</taxon>
        <taxon>Agaricomycetidae</taxon>
        <taxon>Agaricales</taxon>
        <taxon>Agaricineae</taxon>
        <taxon>Agaricaceae</taxon>
        <taxon>Macrolepiota</taxon>
    </lineage>
</organism>
<dbReference type="Proteomes" id="UP000807342">
    <property type="component" value="Unassembled WGS sequence"/>
</dbReference>
<evidence type="ECO:0000313" key="2">
    <source>
        <dbReference type="Proteomes" id="UP000807342"/>
    </source>
</evidence>